<organism evidence="1 2">
    <name type="scientific">Paraburkholderia humisilvae</name>
    <dbReference type="NCBI Taxonomy" id="627669"/>
    <lineage>
        <taxon>Bacteria</taxon>
        <taxon>Pseudomonadati</taxon>
        <taxon>Pseudomonadota</taxon>
        <taxon>Betaproteobacteria</taxon>
        <taxon>Burkholderiales</taxon>
        <taxon>Burkholderiaceae</taxon>
        <taxon>Paraburkholderia</taxon>
    </lineage>
</organism>
<keyword evidence="2" id="KW-1185">Reference proteome</keyword>
<evidence type="ECO:0000313" key="1">
    <source>
        <dbReference type="EMBL" id="CAB3772019.1"/>
    </source>
</evidence>
<dbReference type="Proteomes" id="UP000494363">
    <property type="component" value="Unassembled WGS sequence"/>
</dbReference>
<protein>
    <submittedName>
        <fullName evidence="1">Uncharacterized protein</fullName>
    </submittedName>
</protein>
<sequence>MYKNSIASTLSVSRVDDSVYRQDAGQAPPVGVFIGHNRASASPLFASLPKTPFSVDELDEVLGTGSVGSTSTSPDISAPQGQVHSPKLFTWKDLDKEVEAAKAQAEAFRKVKGMGQFWGLRQYLPTSDELKVIVGIEKGRRYVNSRGERRQKGIDTVAKLDYDVSTTMLRNRLFGKAKGKRSVP</sequence>
<reference evidence="1 2" key="1">
    <citation type="submission" date="2020-04" db="EMBL/GenBank/DDBJ databases">
        <authorList>
            <person name="De Canck E."/>
        </authorList>
    </citation>
    <scope>NUCLEOTIDE SEQUENCE [LARGE SCALE GENOMIC DNA]</scope>
    <source>
        <strain evidence="1 2">LMG 29542</strain>
    </source>
</reference>
<dbReference type="RefSeq" id="WP_175232161.1">
    <property type="nucleotide sequence ID" value="NZ_CADIKH010000056.1"/>
</dbReference>
<accession>A0A6J5EZL0</accession>
<gene>
    <name evidence="1" type="ORF">LMG29542_06768</name>
</gene>
<dbReference type="AlphaFoldDB" id="A0A6J5EZL0"/>
<dbReference type="EMBL" id="CADIKH010000056">
    <property type="protein sequence ID" value="CAB3772019.1"/>
    <property type="molecule type" value="Genomic_DNA"/>
</dbReference>
<proteinExistence type="predicted"/>
<evidence type="ECO:0000313" key="2">
    <source>
        <dbReference type="Proteomes" id="UP000494363"/>
    </source>
</evidence>
<name>A0A6J5EZL0_9BURK</name>